<evidence type="ECO:0000313" key="2">
    <source>
        <dbReference type="EMBL" id="GLT18664.1"/>
    </source>
</evidence>
<reference evidence="3" key="1">
    <citation type="journal article" date="2019" name="Int. J. Syst. Evol. Microbiol.">
        <title>The Global Catalogue of Microorganisms (GCM) 10K type strain sequencing project: providing services to taxonomists for standard genome sequencing and annotation.</title>
        <authorList>
            <consortium name="The Broad Institute Genomics Platform"/>
            <consortium name="The Broad Institute Genome Sequencing Center for Infectious Disease"/>
            <person name="Wu L."/>
            <person name="Ma J."/>
        </authorList>
    </citation>
    <scope>NUCLEOTIDE SEQUENCE [LARGE SCALE GENOMIC DNA]</scope>
    <source>
        <strain evidence="3">NBRC 108723</strain>
    </source>
</reference>
<feature type="coiled-coil region" evidence="1">
    <location>
        <begin position="307"/>
        <end position="369"/>
    </location>
</feature>
<organism evidence="2 3">
    <name type="scientific">Vibrio zhanjiangensis</name>
    <dbReference type="NCBI Taxonomy" id="1046128"/>
    <lineage>
        <taxon>Bacteria</taxon>
        <taxon>Pseudomonadati</taxon>
        <taxon>Pseudomonadota</taxon>
        <taxon>Gammaproteobacteria</taxon>
        <taxon>Vibrionales</taxon>
        <taxon>Vibrionaceae</taxon>
        <taxon>Vibrio</taxon>
    </lineage>
</organism>
<dbReference type="RefSeq" id="WP_284192547.1">
    <property type="nucleotide sequence ID" value="NZ_BSPW01000051.1"/>
</dbReference>
<keyword evidence="1" id="KW-0175">Coiled coil</keyword>
<comment type="caution">
    <text evidence="2">The sequence shown here is derived from an EMBL/GenBank/DDBJ whole genome shotgun (WGS) entry which is preliminary data.</text>
</comment>
<proteinExistence type="predicted"/>
<evidence type="ECO:0000256" key="1">
    <source>
        <dbReference type="SAM" id="Coils"/>
    </source>
</evidence>
<dbReference type="EMBL" id="BSPW01000051">
    <property type="protein sequence ID" value="GLT18664.1"/>
    <property type="molecule type" value="Genomic_DNA"/>
</dbReference>
<evidence type="ECO:0000313" key="3">
    <source>
        <dbReference type="Proteomes" id="UP001157138"/>
    </source>
</evidence>
<protein>
    <submittedName>
        <fullName evidence="2">Uncharacterized protein</fullName>
    </submittedName>
</protein>
<keyword evidence="3" id="KW-1185">Reference proteome</keyword>
<name>A0ABQ6F0Y4_9VIBR</name>
<dbReference type="Proteomes" id="UP001157138">
    <property type="component" value="Unassembled WGS sequence"/>
</dbReference>
<accession>A0ABQ6F0Y4</accession>
<gene>
    <name evidence="2" type="ORF">GCM10007938_24450</name>
</gene>
<sequence>MVMPFEVSNSRLSQVSSYLDVDVPKSPVKEFDVSQVPLPTSHDVISNLDLAVSANQEQFLSHRESHQSNTKVLIEKSAHLYKQAEKAGIDVAKSAFFKELFNVAIAGVGLGLSIAATVISGGLGVPLTAAAGVAFALAVSDAGCAAANWYKAAHGEQGLKMGTDTLSNLVYALLEKMGMQDDRAEFWARATSATLRLGLTIGTLYAGTVSVPSGLGAATSAISTTKLAKIGASAAGNEILGFKLGSNKISHDKAKAELDSHKKEVAFSLDTSLMAMKDAAQKTHLAKLQEISDVERNHWEQKVNHVQKQLESNYKNVTEKMEQLSSKLKSVESEKQEVDDKVNFLTDENMRLKRELEALRTKSIDLQGTTEPSLKAIHSDDLQSGKIEKLAGNQDVDMVFESVQQVVSDLIDKVDQNQ</sequence>